<dbReference type="Pfam" id="PF07254">
    <property type="entry name" value="Cpta_toxin"/>
    <property type="match status" value="1"/>
</dbReference>
<evidence type="ECO:0000256" key="1">
    <source>
        <dbReference type="SAM" id="Phobius"/>
    </source>
</evidence>
<proteinExistence type="predicted"/>
<keyword evidence="3" id="KW-1185">Reference proteome</keyword>
<dbReference type="PROSITE" id="PS51257">
    <property type="entry name" value="PROKAR_LIPOPROTEIN"/>
    <property type="match status" value="1"/>
</dbReference>
<accession>A0AB33Z0N5</accession>
<protein>
    <recommendedName>
        <fullName evidence="4">Toxin CptA</fullName>
    </recommendedName>
</protein>
<keyword evidence="1" id="KW-1133">Transmembrane helix</keyword>
<reference evidence="2 3" key="1">
    <citation type="journal article" date="2013" name="Genome Announc.">
        <title>Genome Sequence of the Pyrene- and Fluoranthene-Degrading Bacterium Cycloclasticus sp. Strain PY97M.</title>
        <authorList>
            <person name="Cui Z."/>
            <person name="Xu G."/>
            <person name="Li Q."/>
            <person name="Gao W."/>
            <person name="Zheng L."/>
        </authorList>
    </citation>
    <scope>NUCLEOTIDE SEQUENCE [LARGE SCALE GENOMIC DNA]</scope>
    <source>
        <strain evidence="2 3">PY97M</strain>
    </source>
</reference>
<comment type="caution">
    <text evidence="2">The sequence shown here is derived from an EMBL/GenBank/DDBJ whole genome shotgun (WGS) entry which is preliminary data.</text>
</comment>
<evidence type="ECO:0000313" key="2">
    <source>
        <dbReference type="EMBL" id="EPD12738.1"/>
    </source>
</evidence>
<dbReference type="AlphaFoldDB" id="A0AB33Z0N5"/>
<feature type="transmembrane region" description="Helical" evidence="1">
    <location>
        <begin position="46"/>
        <end position="66"/>
    </location>
</feature>
<dbReference type="RefSeq" id="WP_016390736.1">
    <property type="nucleotide sequence ID" value="NZ_KE646809.1"/>
</dbReference>
<dbReference type="InterPro" id="IPR009883">
    <property type="entry name" value="YgfX"/>
</dbReference>
<organism evidence="2 3">
    <name type="scientific">Cycloclasticus pugetii</name>
    <dbReference type="NCBI Taxonomy" id="34068"/>
    <lineage>
        <taxon>Bacteria</taxon>
        <taxon>Pseudomonadati</taxon>
        <taxon>Pseudomonadota</taxon>
        <taxon>Gammaproteobacteria</taxon>
        <taxon>Thiotrichales</taxon>
        <taxon>Piscirickettsiaceae</taxon>
        <taxon>Cycloclasticus</taxon>
    </lineage>
</organism>
<evidence type="ECO:0000313" key="3">
    <source>
        <dbReference type="Proteomes" id="UP000015462"/>
    </source>
</evidence>
<evidence type="ECO:0008006" key="4">
    <source>
        <dbReference type="Google" id="ProtNLM"/>
    </source>
</evidence>
<gene>
    <name evidence="2" type="ORF">L196_09034</name>
</gene>
<feature type="transmembrane region" description="Helical" evidence="1">
    <location>
        <begin position="20"/>
        <end position="40"/>
    </location>
</feature>
<sequence length="148" mass="17272">MKKFVPTFEINIQPSNRIRWFAYSVFIFALMACWLNALAFPAQVMLSVFVILMISHTVHIGALNVAQVKKIRCKENADWLIERNHVKPHVYRLKETTRLLGPLIFLHFQSDTKTLYLALSSDSMTNEKNRKLRVALRVYKNQLLNPKV</sequence>
<keyword evidence="1" id="KW-0812">Transmembrane</keyword>
<dbReference type="EMBL" id="ASHL01000007">
    <property type="protein sequence ID" value="EPD12738.1"/>
    <property type="molecule type" value="Genomic_DNA"/>
</dbReference>
<dbReference type="Proteomes" id="UP000015462">
    <property type="component" value="Unassembled WGS sequence"/>
</dbReference>
<keyword evidence="1" id="KW-0472">Membrane</keyword>
<name>A0AB33Z0N5_9GAMM</name>